<reference evidence="1" key="1">
    <citation type="submission" date="2021-09" db="EMBL/GenBank/DDBJ databases">
        <authorList>
            <consortium name="Pathogen Informatics"/>
        </authorList>
    </citation>
    <scope>NUCLEOTIDE SEQUENCE</scope>
</reference>
<sequence>MHLVIEKYRNEHSIIQPPEPILVPFKRYSRECVVSAIMEFISYNFTMDSPPKYRDFEGDMILLETREAFEVAFDDVMQTPQKLFVVHIDGVYKFGLPKKQDTKASMVARANSLCHPYAMKDLEDVLMDRVVKEVKQEVNKQIVKHPVIHKLAKFLNELEQKAYGASCSEQKSTQTFSTVFDAAGGSSSSTSLESQSSSKVISEDGTAVFQLIDESPVWDVKAIYERKTMPLTKWENPSSSDLVKTVREGEGIFSKRWVFRRFACRRWENVSVINETISDMLEIYRSKMIVTNLPEKGQIVDFTVWVKCSASTGYFCATWRLHKMIENGKGSIAEGPRLVFEIFVNPFTDENFAIERPVFPNELDSLSYYAAVRDGKQNVDDTRELEELTSIGSVSASDYEVIDGGDTVDDSEAK</sequence>
<dbReference type="AlphaFoldDB" id="A0A8J2M6R6"/>
<dbReference type="Proteomes" id="UP000746747">
    <property type="component" value="Unassembled WGS sequence"/>
</dbReference>
<dbReference type="EMBL" id="CAKAEH010001447">
    <property type="protein sequence ID" value="CAG9536370.1"/>
    <property type="molecule type" value="Genomic_DNA"/>
</dbReference>
<name>A0A8J2M6R6_9BILA</name>
<keyword evidence="2" id="KW-1185">Reference proteome</keyword>
<accession>A0A8J2M6R6</accession>
<gene>
    <name evidence="1" type="ORF">CJOHNSTONI_LOCUS6299</name>
</gene>
<dbReference type="OrthoDB" id="5803516at2759"/>
<comment type="caution">
    <text evidence="1">The sequence shown here is derived from an EMBL/GenBank/DDBJ whole genome shotgun (WGS) entry which is preliminary data.</text>
</comment>
<organism evidence="1 2">
    <name type="scientific">Cercopithifilaria johnstoni</name>
    <dbReference type="NCBI Taxonomy" id="2874296"/>
    <lineage>
        <taxon>Eukaryota</taxon>
        <taxon>Metazoa</taxon>
        <taxon>Ecdysozoa</taxon>
        <taxon>Nematoda</taxon>
        <taxon>Chromadorea</taxon>
        <taxon>Rhabditida</taxon>
        <taxon>Spirurina</taxon>
        <taxon>Spiruromorpha</taxon>
        <taxon>Filarioidea</taxon>
        <taxon>Onchocercidae</taxon>
        <taxon>Cercopithifilaria</taxon>
    </lineage>
</organism>
<protein>
    <submittedName>
        <fullName evidence="1">Uncharacterized protein</fullName>
    </submittedName>
</protein>
<evidence type="ECO:0000313" key="2">
    <source>
        <dbReference type="Proteomes" id="UP000746747"/>
    </source>
</evidence>
<evidence type="ECO:0000313" key="1">
    <source>
        <dbReference type="EMBL" id="CAG9536370.1"/>
    </source>
</evidence>
<proteinExistence type="predicted"/>